<dbReference type="Gene3D" id="3.30.565.10">
    <property type="entry name" value="Histidine kinase-like ATPase, C-terminal domain"/>
    <property type="match status" value="1"/>
</dbReference>
<gene>
    <name evidence="8" type="ordered locus">Niako_0031</name>
</gene>
<dbReference type="AlphaFoldDB" id="G8TIT9"/>
<keyword evidence="8" id="KW-0418">Kinase</keyword>
<dbReference type="eggNOG" id="COG1340">
    <property type="taxonomic scope" value="Bacteria"/>
</dbReference>
<dbReference type="SUPFAM" id="SSF52738">
    <property type="entry name" value="Methylesterase CheB, C-terminal domain"/>
    <property type="match status" value="1"/>
</dbReference>
<dbReference type="SUPFAM" id="SSF53335">
    <property type="entry name" value="S-adenosyl-L-methionine-dependent methyltransferases"/>
    <property type="match status" value="1"/>
</dbReference>
<dbReference type="Pfam" id="PF03705">
    <property type="entry name" value="CheR_N"/>
    <property type="match status" value="1"/>
</dbReference>
<dbReference type="InterPro" id="IPR003594">
    <property type="entry name" value="HATPase_dom"/>
</dbReference>
<dbReference type="GO" id="GO:0006935">
    <property type="term" value="P:chemotaxis"/>
    <property type="evidence" value="ECO:0007669"/>
    <property type="project" value="UniProtKB-UniRule"/>
</dbReference>
<dbReference type="EMBL" id="CP003178">
    <property type="protein sequence ID" value="AEV96433.1"/>
    <property type="molecule type" value="Genomic_DNA"/>
</dbReference>
<dbReference type="SMART" id="SM00388">
    <property type="entry name" value="HisKA"/>
    <property type="match status" value="1"/>
</dbReference>
<keyword evidence="8" id="KW-0489">Methyltransferase</keyword>
<dbReference type="SMART" id="SM00387">
    <property type="entry name" value="HATPase_c"/>
    <property type="match status" value="1"/>
</dbReference>
<dbReference type="CDD" id="cd00130">
    <property type="entry name" value="PAS"/>
    <property type="match status" value="1"/>
</dbReference>
<dbReference type="Pfam" id="PF02518">
    <property type="entry name" value="HATPase_c"/>
    <property type="match status" value="1"/>
</dbReference>
<proteinExistence type="predicted"/>
<feature type="active site" evidence="3">
    <location>
        <position position="53"/>
    </location>
</feature>
<dbReference type="InterPro" id="IPR035965">
    <property type="entry name" value="PAS-like_dom_sf"/>
</dbReference>
<dbReference type="InterPro" id="IPR005467">
    <property type="entry name" value="His_kinase_dom"/>
</dbReference>
<dbReference type="SMART" id="SM00138">
    <property type="entry name" value="MeTrc"/>
    <property type="match status" value="1"/>
</dbReference>
<evidence type="ECO:0000256" key="1">
    <source>
        <dbReference type="ARBA" id="ARBA00000085"/>
    </source>
</evidence>
<dbReference type="Pfam" id="PF08448">
    <property type="entry name" value="PAS_4"/>
    <property type="match status" value="1"/>
</dbReference>
<dbReference type="InterPro" id="IPR050903">
    <property type="entry name" value="Bact_Chemotaxis_MeTrfase"/>
</dbReference>
<dbReference type="SMART" id="SM00091">
    <property type="entry name" value="PAS"/>
    <property type="match status" value="1"/>
</dbReference>
<dbReference type="GO" id="GO:0000156">
    <property type="term" value="F:phosphorelay response regulator activity"/>
    <property type="evidence" value="ECO:0007669"/>
    <property type="project" value="InterPro"/>
</dbReference>
<feature type="domain" description="CheB-type methylesterase" evidence="6">
    <location>
        <begin position="17"/>
        <end position="196"/>
    </location>
</feature>
<dbReference type="SUPFAM" id="SSF47757">
    <property type="entry name" value="Chemotaxis receptor methyltransferase CheR, N-terminal domain"/>
    <property type="match status" value="1"/>
</dbReference>
<dbReference type="Gene3D" id="3.40.50.180">
    <property type="entry name" value="Methylesterase CheB, C-terminal domain"/>
    <property type="match status" value="1"/>
</dbReference>
<dbReference type="PROSITE" id="PS50123">
    <property type="entry name" value="CHER"/>
    <property type="match status" value="1"/>
</dbReference>
<dbReference type="GO" id="GO:0005737">
    <property type="term" value="C:cytoplasm"/>
    <property type="evidence" value="ECO:0007669"/>
    <property type="project" value="InterPro"/>
</dbReference>
<dbReference type="InterPro" id="IPR036097">
    <property type="entry name" value="HisK_dim/P_sf"/>
</dbReference>
<dbReference type="PRINTS" id="PR00996">
    <property type="entry name" value="CHERMTFRASE"/>
</dbReference>
<keyword evidence="4" id="KW-0175">Coiled coil</keyword>
<dbReference type="Gene3D" id="3.40.50.150">
    <property type="entry name" value="Vaccinia Virus protein VP39"/>
    <property type="match status" value="1"/>
</dbReference>
<dbReference type="RefSeq" id="WP_014216347.1">
    <property type="nucleotide sequence ID" value="NC_016609.1"/>
</dbReference>
<dbReference type="InterPro" id="IPR022641">
    <property type="entry name" value="CheR_N"/>
</dbReference>
<evidence type="ECO:0000313" key="9">
    <source>
        <dbReference type="Proteomes" id="UP000005438"/>
    </source>
</evidence>
<dbReference type="CDD" id="cd00082">
    <property type="entry name" value="HisKA"/>
    <property type="match status" value="1"/>
</dbReference>
<dbReference type="SUPFAM" id="SSF47384">
    <property type="entry name" value="Homodimeric domain of signal transducing histidine kinase"/>
    <property type="match status" value="1"/>
</dbReference>
<dbReference type="SUPFAM" id="SSF55874">
    <property type="entry name" value="ATPase domain of HSP90 chaperone/DNA topoisomerase II/histidine kinase"/>
    <property type="match status" value="1"/>
</dbReference>
<dbReference type="Pfam" id="PF00512">
    <property type="entry name" value="HisKA"/>
    <property type="match status" value="1"/>
</dbReference>
<accession>G8TIT9</accession>
<dbReference type="CDD" id="cd16434">
    <property type="entry name" value="CheB-CheR_fusion"/>
    <property type="match status" value="1"/>
</dbReference>
<dbReference type="InterPro" id="IPR036890">
    <property type="entry name" value="HATPase_C_sf"/>
</dbReference>
<evidence type="ECO:0000256" key="3">
    <source>
        <dbReference type="PROSITE-ProRule" id="PRU00050"/>
    </source>
</evidence>
<dbReference type="InterPro" id="IPR000014">
    <property type="entry name" value="PAS"/>
</dbReference>
<keyword evidence="8" id="KW-0808">Transferase</keyword>
<dbReference type="InterPro" id="IPR003661">
    <property type="entry name" value="HisK_dim/P_dom"/>
</dbReference>
<dbReference type="PROSITE" id="PS50122">
    <property type="entry name" value="CHEB"/>
    <property type="match status" value="1"/>
</dbReference>
<dbReference type="InterPro" id="IPR022642">
    <property type="entry name" value="CheR_C"/>
</dbReference>
<dbReference type="InterPro" id="IPR013656">
    <property type="entry name" value="PAS_4"/>
</dbReference>
<dbReference type="GO" id="GO:0000155">
    <property type="term" value="F:phosphorelay sensor kinase activity"/>
    <property type="evidence" value="ECO:0007669"/>
    <property type="project" value="InterPro"/>
</dbReference>
<dbReference type="GO" id="GO:0032259">
    <property type="term" value="P:methylation"/>
    <property type="evidence" value="ECO:0007669"/>
    <property type="project" value="UniProtKB-KW"/>
</dbReference>
<feature type="active site" evidence="3">
    <location>
        <position position="145"/>
    </location>
</feature>
<evidence type="ECO:0000256" key="4">
    <source>
        <dbReference type="SAM" id="Coils"/>
    </source>
</evidence>
<dbReference type="HOGENOM" id="CLU_000892_2_4_10"/>
<dbReference type="PATRIC" id="fig|700598.3.peg.30"/>
<dbReference type="Proteomes" id="UP000005438">
    <property type="component" value="Chromosome"/>
</dbReference>
<dbReference type="InterPro" id="IPR000780">
    <property type="entry name" value="CheR_MeTrfase"/>
</dbReference>
<dbReference type="PANTHER" id="PTHR24422">
    <property type="entry name" value="CHEMOTAXIS PROTEIN METHYLTRANSFERASE"/>
    <property type="match status" value="1"/>
</dbReference>
<keyword evidence="3 8" id="KW-0378">Hydrolase</keyword>
<feature type="domain" description="Histidine kinase" evidence="5">
    <location>
        <begin position="899"/>
        <end position="1125"/>
    </location>
</feature>
<feature type="active site" evidence="3">
    <location>
        <position position="26"/>
    </location>
</feature>
<reference evidence="8 9" key="1">
    <citation type="submission" date="2011-12" db="EMBL/GenBank/DDBJ databases">
        <title>The complete genome of Niastella koreensis GR20-10.</title>
        <authorList>
            <consortium name="US DOE Joint Genome Institute (JGI-PGF)"/>
            <person name="Lucas S."/>
            <person name="Han J."/>
            <person name="Lapidus A."/>
            <person name="Bruce D."/>
            <person name="Goodwin L."/>
            <person name="Pitluck S."/>
            <person name="Peters L."/>
            <person name="Kyrpides N."/>
            <person name="Mavromatis K."/>
            <person name="Ivanova N."/>
            <person name="Mikhailova N."/>
            <person name="Davenport K."/>
            <person name="Saunders E."/>
            <person name="Detter J.C."/>
            <person name="Tapia R."/>
            <person name="Han C."/>
            <person name="Land M."/>
            <person name="Hauser L."/>
            <person name="Markowitz V."/>
            <person name="Cheng J.-F."/>
            <person name="Hugenholtz P."/>
            <person name="Woyke T."/>
            <person name="Wu D."/>
            <person name="Tindall B."/>
            <person name="Pomrenke H."/>
            <person name="Brambilla E."/>
            <person name="Klenk H.-P."/>
            <person name="Eisen J.A."/>
        </authorList>
    </citation>
    <scope>NUCLEOTIDE SEQUENCE [LARGE SCALE GENOMIC DNA]</scope>
    <source>
        <strain evidence="9">DSM 17620 / KACC 11465 / NBRC 106392 / GR20-10</strain>
    </source>
</reference>
<evidence type="ECO:0000259" key="5">
    <source>
        <dbReference type="PROSITE" id="PS50109"/>
    </source>
</evidence>
<dbReference type="PANTHER" id="PTHR24422:SF27">
    <property type="entry name" value="PROTEIN-GLUTAMATE O-METHYLTRANSFERASE"/>
    <property type="match status" value="1"/>
</dbReference>
<dbReference type="OrthoDB" id="9816309at2"/>
<evidence type="ECO:0000256" key="2">
    <source>
        <dbReference type="ARBA" id="ARBA00012438"/>
    </source>
</evidence>
<name>G8TIT9_NIAKG</name>
<dbReference type="STRING" id="700598.Niako_0031"/>
<organism evidence="8 9">
    <name type="scientific">Niastella koreensis (strain DSM 17620 / KACC 11465 / NBRC 106392 / GR20-10)</name>
    <dbReference type="NCBI Taxonomy" id="700598"/>
    <lineage>
        <taxon>Bacteria</taxon>
        <taxon>Pseudomonadati</taxon>
        <taxon>Bacteroidota</taxon>
        <taxon>Chitinophagia</taxon>
        <taxon>Chitinophagales</taxon>
        <taxon>Chitinophagaceae</taxon>
        <taxon>Niastella</taxon>
    </lineage>
</organism>
<dbReference type="GO" id="GO:0008757">
    <property type="term" value="F:S-adenosylmethionine-dependent methyltransferase activity"/>
    <property type="evidence" value="ECO:0007669"/>
    <property type="project" value="InterPro"/>
</dbReference>
<protein>
    <recommendedName>
        <fullName evidence="2">histidine kinase</fullName>
        <ecNumber evidence="2">2.7.13.3</ecNumber>
    </recommendedName>
</protein>
<dbReference type="InterPro" id="IPR029063">
    <property type="entry name" value="SAM-dependent_MTases_sf"/>
</dbReference>
<feature type="coiled-coil region" evidence="4">
    <location>
        <begin position="649"/>
        <end position="736"/>
    </location>
</feature>
<comment type="catalytic activity">
    <reaction evidence="1">
        <text>ATP + protein L-histidine = ADP + protein N-phospho-L-histidine.</text>
        <dbReference type="EC" id="2.7.13.3"/>
    </reaction>
</comment>
<evidence type="ECO:0000259" key="6">
    <source>
        <dbReference type="PROSITE" id="PS50122"/>
    </source>
</evidence>
<sequence>MSEMHNKDKNKERSDNLFPVVGVGASAGGLEAFKRLIKAIPENAGVAYILVQHLEPSHDSMLVEILQKITSIPVLEVTNNVRVQPNRVYVIPSNKLLTANDGRLELSPRGPKGEKNMPIDVFFNSLSEVHQSHAIGVVLSGTGTDGTLGLKAIKEHGGFTFAQEPQSNAFPGMPQSAIDAEVVDFILTPEEIPLQLARISEIFRNGLESEIEEGKSAREEAFRQIIALLRVRKGNDFTYYKQTTIRRRIVRRMGLNKIENITDYLTYFRENVVEQDLLYQDLLIPVTGFFRDPKAFAALSESVFPNILKDKDEVNPLRIWIAGCSTGEEPYSIAICLSEYLRERIVDYKVQIFATDISERSIAKARTGIYSKKEMIGLSALQVEKYFTKVNGGYHVNKQIRDMCVFACHNFLKDPPFAKMSLISCRNVLIYMETFLQKRALTTFHYALNEHGYLLLGNSETTAPAAELFATYGKSEKIYTRKSVPGKFLHLTAGKTEYVSKNNGDVVKKEPGRDDFQRSADEVILAKFSPSGVVVNEEMDIVQFRGGGAGAWLEPSPGKASLNVLKMVKPGLAFELRNALHKAKMDNKPVEKKGISLVSPGKQQQLVTIEVIPLLNTIEHYYLVLFEDTMANLTGENLEGLTKEALSKELAESQRNSQLERELAQLREDIRSITEDQEAVNEELQSANEELLSGSEELQSLNEELETSKEEIQSTNEELTTLNQELLDRNEQLNIARLFAESIIATIREPIIVLDKDMRVRTANQAYYKKFKTSEEETEGKSIYQLRNGLWDIPALRSTLENSLLIDGHIADVEIKQRFEDIGERILLLNACRIASKDNDELLILLAFEDITDTRNRESGLINFSRELESKVEERTLSLKESNTLLKQSNESLEQFATIASHDLQEPLRKIRTFSALLNERHGKELMGDARELIGKINVAAQRMSGLIRDVLNFSKVLDSSVFEQVDLNVILQSVRKDFDMLIEQKKVVITQDELPVIKAVPLQMNQLFYNLLGNAIKFSRPDVTPVIHISCRMLMPDELLTHPTLNSASAYWEIIFSDNGIGIDEEFSEQIFQIFQRLNAKDRFEGTGIGLALCKKIVLNHKGEIYVHSKEGVGTEFHVLLPKE</sequence>
<keyword evidence="3" id="KW-0145">Chemotaxis</keyword>
<dbReference type="eggNOG" id="COG1352">
    <property type="taxonomic scope" value="Bacteria"/>
</dbReference>
<dbReference type="Pfam" id="PF01339">
    <property type="entry name" value="CheB_methylest"/>
    <property type="match status" value="1"/>
</dbReference>
<dbReference type="eggNOG" id="COG4251">
    <property type="taxonomic scope" value="Bacteria"/>
</dbReference>
<dbReference type="InterPro" id="IPR000673">
    <property type="entry name" value="Sig_transdc_resp-reg_Me-estase"/>
</dbReference>
<dbReference type="eggNOG" id="COG2201">
    <property type="taxonomic scope" value="Bacteria"/>
</dbReference>
<evidence type="ECO:0000313" key="8">
    <source>
        <dbReference type="EMBL" id="AEV96433.1"/>
    </source>
</evidence>
<dbReference type="Gene3D" id="1.10.287.130">
    <property type="match status" value="1"/>
</dbReference>
<dbReference type="GO" id="GO:0008984">
    <property type="term" value="F:protein-glutamate methylesterase activity"/>
    <property type="evidence" value="ECO:0007669"/>
    <property type="project" value="InterPro"/>
</dbReference>
<evidence type="ECO:0000259" key="7">
    <source>
        <dbReference type="PROSITE" id="PS50123"/>
    </source>
</evidence>
<dbReference type="EC" id="2.7.13.3" evidence="2"/>
<dbReference type="SUPFAM" id="SSF55785">
    <property type="entry name" value="PYP-like sensor domain (PAS domain)"/>
    <property type="match status" value="1"/>
</dbReference>
<dbReference type="Gene3D" id="3.30.450.20">
    <property type="entry name" value="PAS domain"/>
    <property type="match status" value="1"/>
</dbReference>
<dbReference type="Pfam" id="PF01739">
    <property type="entry name" value="CheR"/>
    <property type="match status" value="1"/>
</dbReference>
<dbReference type="InterPro" id="IPR035909">
    <property type="entry name" value="CheB_C"/>
</dbReference>
<dbReference type="KEGG" id="nko:Niako_0031"/>
<feature type="domain" description="CheR-type methyltransferase" evidence="7">
    <location>
        <begin position="210"/>
        <end position="482"/>
    </location>
</feature>
<dbReference type="PROSITE" id="PS50109">
    <property type="entry name" value="HIS_KIN"/>
    <property type="match status" value="1"/>
</dbReference>